<feature type="region of interest" description="Disordered" evidence="1">
    <location>
        <begin position="31"/>
        <end position="52"/>
    </location>
</feature>
<evidence type="ECO:0000256" key="1">
    <source>
        <dbReference type="SAM" id="MobiDB-lite"/>
    </source>
</evidence>
<proteinExistence type="predicted"/>
<gene>
    <name evidence="2" type="ORF">NCTC13830_02458</name>
</gene>
<dbReference type="RefSeq" id="WP_167849382.1">
    <property type="nucleotide sequence ID" value="NZ_PPQT01000029.1"/>
</dbReference>
<dbReference type="Proteomes" id="UP000254047">
    <property type="component" value="Unassembled WGS sequence"/>
</dbReference>
<evidence type="ECO:0000313" key="2">
    <source>
        <dbReference type="EMBL" id="SUM45064.1"/>
    </source>
</evidence>
<sequence>MIIRAIKEFIKGAKKGVNEAKENPEKFEYGVSKEEARRRKFREERNNQKNNN</sequence>
<protein>
    <submittedName>
        <fullName evidence="2">Uncharacterized protein</fullName>
    </submittedName>
</protein>
<reference evidence="2 3" key="1">
    <citation type="submission" date="2018-06" db="EMBL/GenBank/DDBJ databases">
        <authorList>
            <consortium name="Pathogen Informatics"/>
            <person name="Doyle S."/>
        </authorList>
    </citation>
    <scope>NUCLEOTIDE SEQUENCE [LARGE SCALE GENOMIC DNA]</scope>
    <source>
        <strain evidence="2 3">NCTC13830</strain>
    </source>
</reference>
<dbReference type="AlphaFoldDB" id="A0A380G1M1"/>
<organism evidence="2 3">
    <name type="scientific">Staphylococcus petrasii</name>
    <dbReference type="NCBI Taxonomy" id="1276936"/>
    <lineage>
        <taxon>Bacteria</taxon>
        <taxon>Bacillati</taxon>
        <taxon>Bacillota</taxon>
        <taxon>Bacilli</taxon>
        <taxon>Bacillales</taxon>
        <taxon>Staphylococcaceae</taxon>
        <taxon>Staphylococcus</taxon>
    </lineage>
</organism>
<dbReference type="EMBL" id="UHDO01000001">
    <property type="protein sequence ID" value="SUM45064.1"/>
    <property type="molecule type" value="Genomic_DNA"/>
</dbReference>
<accession>A0A380G1M1</accession>
<name>A0A380G1M1_9STAP</name>
<evidence type="ECO:0000313" key="3">
    <source>
        <dbReference type="Proteomes" id="UP000254047"/>
    </source>
</evidence>